<dbReference type="EMBL" id="FCOB02000019">
    <property type="protein sequence ID" value="SAK77813.1"/>
    <property type="molecule type" value="Genomic_DNA"/>
</dbReference>
<dbReference type="GO" id="GO:0010628">
    <property type="term" value="P:positive regulation of gene expression"/>
    <property type="evidence" value="ECO:0007669"/>
    <property type="project" value="TreeGrafter"/>
</dbReference>
<dbReference type="SUPFAM" id="SSF53850">
    <property type="entry name" value="Periplasmic binding protein-like II"/>
    <property type="match status" value="1"/>
</dbReference>
<dbReference type="Gene3D" id="3.40.190.290">
    <property type="match status" value="1"/>
</dbReference>
<dbReference type="RefSeq" id="WP_087047410.1">
    <property type="nucleotide sequence ID" value="NZ_FCOB02000019.1"/>
</dbReference>
<dbReference type="AlphaFoldDB" id="A0A158C669"/>
<dbReference type="STRING" id="1777144.AWB83_04026"/>
<keyword evidence="7" id="KW-1185">Reference proteome</keyword>
<keyword evidence="3" id="KW-0238">DNA-binding</keyword>
<gene>
    <name evidence="6" type="ORF">AWB83_04026</name>
</gene>
<feature type="domain" description="HTH lysR-type" evidence="5">
    <location>
        <begin position="1"/>
        <end position="58"/>
    </location>
</feature>
<protein>
    <submittedName>
        <fullName evidence="6">LysR family transcriptional regulator</fullName>
    </submittedName>
</protein>
<evidence type="ECO:0000313" key="6">
    <source>
        <dbReference type="EMBL" id="SAK77813.1"/>
    </source>
</evidence>
<proteinExistence type="inferred from homology"/>
<keyword evidence="4" id="KW-0804">Transcription</keyword>
<reference evidence="6" key="1">
    <citation type="submission" date="2016-01" db="EMBL/GenBank/DDBJ databases">
        <authorList>
            <person name="Peeters C."/>
        </authorList>
    </citation>
    <scope>NUCLEOTIDE SEQUENCE [LARGE SCALE GENOMIC DNA]</scope>
    <source>
        <strain evidence="6">LMG 29326</strain>
    </source>
</reference>
<dbReference type="PANTHER" id="PTHR30427:SF1">
    <property type="entry name" value="TRANSCRIPTIONAL ACTIVATOR PROTEIN LYSR"/>
    <property type="match status" value="1"/>
</dbReference>
<dbReference type="InterPro" id="IPR036388">
    <property type="entry name" value="WH-like_DNA-bd_sf"/>
</dbReference>
<dbReference type="SUPFAM" id="SSF46785">
    <property type="entry name" value="Winged helix' DNA-binding domain"/>
    <property type="match status" value="1"/>
</dbReference>
<dbReference type="GO" id="GO:0003700">
    <property type="term" value="F:DNA-binding transcription factor activity"/>
    <property type="evidence" value="ECO:0007669"/>
    <property type="project" value="InterPro"/>
</dbReference>
<dbReference type="InterPro" id="IPR036390">
    <property type="entry name" value="WH_DNA-bd_sf"/>
</dbReference>
<dbReference type="InterPro" id="IPR000847">
    <property type="entry name" value="LysR_HTH_N"/>
</dbReference>
<accession>A0A158C669</accession>
<dbReference type="Gene3D" id="1.10.10.10">
    <property type="entry name" value="Winged helix-like DNA-binding domain superfamily/Winged helix DNA-binding domain"/>
    <property type="match status" value="1"/>
</dbReference>
<name>A0A158C669_9BURK</name>
<evidence type="ECO:0000313" key="7">
    <source>
        <dbReference type="Proteomes" id="UP000054978"/>
    </source>
</evidence>
<dbReference type="Pfam" id="PF03466">
    <property type="entry name" value="LysR_substrate"/>
    <property type="match status" value="1"/>
</dbReference>
<dbReference type="Pfam" id="PF00126">
    <property type="entry name" value="HTH_1"/>
    <property type="match status" value="1"/>
</dbReference>
<evidence type="ECO:0000256" key="4">
    <source>
        <dbReference type="ARBA" id="ARBA00023163"/>
    </source>
</evidence>
<evidence type="ECO:0000256" key="2">
    <source>
        <dbReference type="ARBA" id="ARBA00023015"/>
    </source>
</evidence>
<dbReference type="OrthoDB" id="8849678at2"/>
<comment type="caution">
    <text evidence="6">The sequence shown here is derived from an EMBL/GenBank/DDBJ whole genome shotgun (WGS) entry which is preliminary data.</text>
</comment>
<comment type="similarity">
    <text evidence="1">Belongs to the LysR transcriptional regulatory family.</text>
</comment>
<dbReference type="Proteomes" id="UP000054978">
    <property type="component" value="Unassembled WGS sequence"/>
</dbReference>
<dbReference type="PANTHER" id="PTHR30427">
    <property type="entry name" value="TRANSCRIPTIONAL ACTIVATOR PROTEIN LYSR"/>
    <property type="match status" value="1"/>
</dbReference>
<evidence type="ECO:0000256" key="1">
    <source>
        <dbReference type="ARBA" id="ARBA00009437"/>
    </source>
</evidence>
<sequence>MNIRQLEAFQTTMKVGTMIGAADLLGLSQPSVSRLINELERALGVTLFNRANGRLVPTPEARMIHDQVEQTIRSYERISELAADVRKMRVGSISIACMPALGITFMPAVIARFREAHPEVDISLDVQMSSKIEDWIAAQQIDFGLAEVPADDTELAVDEFCNVPYYAVMKKGHELSRKAVLSPSDFEGRTFISMTGHYQPRPHVDRFFESHDVSRITRIDTSLSHSTCEMAALDLGIGFVDPFSVHAYLERVDARPVDPCIRFRAGLLYPKHRPLSKVGRTFVSFMKEFRDRWVAEVAARCRPAS</sequence>
<organism evidence="6 7">
    <name type="scientific">Caballeronia ptereochthonis</name>
    <dbReference type="NCBI Taxonomy" id="1777144"/>
    <lineage>
        <taxon>Bacteria</taxon>
        <taxon>Pseudomonadati</taxon>
        <taxon>Pseudomonadota</taxon>
        <taxon>Betaproteobacteria</taxon>
        <taxon>Burkholderiales</taxon>
        <taxon>Burkholderiaceae</taxon>
        <taxon>Caballeronia</taxon>
    </lineage>
</organism>
<dbReference type="InterPro" id="IPR005119">
    <property type="entry name" value="LysR_subst-bd"/>
</dbReference>
<dbReference type="PROSITE" id="PS50931">
    <property type="entry name" value="HTH_LYSR"/>
    <property type="match status" value="1"/>
</dbReference>
<evidence type="ECO:0000256" key="3">
    <source>
        <dbReference type="ARBA" id="ARBA00023125"/>
    </source>
</evidence>
<keyword evidence="2" id="KW-0805">Transcription regulation</keyword>
<dbReference type="PRINTS" id="PR00039">
    <property type="entry name" value="HTHLYSR"/>
</dbReference>
<dbReference type="GO" id="GO:0043565">
    <property type="term" value="F:sequence-specific DNA binding"/>
    <property type="evidence" value="ECO:0007669"/>
    <property type="project" value="TreeGrafter"/>
</dbReference>
<evidence type="ECO:0000259" key="5">
    <source>
        <dbReference type="PROSITE" id="PS50931"/>
    </source>
</evidence>